<dbReference type="AlphaFoldDB" id="A0A315ZHR4"/>
<dbReference type="InterPro" id="IPR016024">
    <property type="entry name" value="ARM-type_fold"/>
</dbReference>
<dbReference type="Pfam" id="PF13646">
    <property type="entry name" value="HEAT_2"/>
    <property type="match status" value="1"/>
</dbReference>
<dbReference type="Proteomes" id="UP000245535">
    <property type="component" value="Unassembled WGS sequence"/>
</dbReference>
<evidence type="ECO:0000313" key="2">
    <source>
        <dbReference type="Proteomes" id="UP000245535"/>
    </source>
</evidence>
<proteinExistence type="predicted"/>
<name>A0A315ZHR4_SEDFL</name>
<dbReference type="EMBL" id="QGDO01000001">
    <property type="protein sequence ID" value="PWJ45071.1"/>
    <property type="molecule type" value="Genomic_DNA"/>
</dbReference>
<gene>
    <name evidence="1" type="ORF">BC781_1011475</name>
</gene>
<dbReference type="RefSeq" id="WP_109616526.1">
    <property type="nucleotide sequence ID" value="NZ_QGDO01000001.1"/>
</dbReference>
<comment type="caution">
    <text evidence="1">The sequence shown here is derived from an EMBL/GenBank/DDBJ whole genome shotgun (WGS) entry which is preliminary data.</text>
</comment>
<dbReference type="InterPro" id="IPR011989">
    <property type="entry name" value="ARM-like"/>
</dbReference>
<keyword evidence="2" id="KW-1185">Reference proteome</keyword>
<dbReference type="Gene3D" id="1.25.10.10">
    <property type="entry name" value="Leucine-rich Repeat Variant"/>
    <property type="match status" value="1"/>
</dbReference>
<organism evidence="1 2">
    <name type="scientific">Sediminitomix flava</name>
    <dbReference type="NCBI Taxonomy" id="379075"/>
    <lineage>
        <taxon>Bacteria</taxon>
        <taxon>Pseudomonadati</taxon>
        <taxon>Bacteroidota</taxon>
        <taxon>Cytophagia</taxon>
        <taxon>Cytophagales</taxon>
        <taxon>Flammeovirgaceae</taxon>
        <taxon>Sediminitomix</taxon>
    </lineage>
</organism>
<dbReference type="OrthoDB" id="978644at2"/>
<sequence length="261" mass="29642">MEKEPLDDKLIRYLEGDLSKQEAEELETSLKQDDETKQDLEDFETLFKDLDSLNVTETPTSVDKVFYEALETEEQKAKGKTISFKAYWKIGGQVAAAIILFVFGMQFNSSTSDSPTGDWEQNFVQLSEEMKETKKLLILNMLKAPSASDRIQAVSYANELPEEVSEIVMALISSVRYDQNPNVRQNSAYALQRFGYDSRVQKALTEALDEEHDVSVQFALIEILSQWKVKTALPRMRELMQDKEGHPLLIDKAAEGVGLML</sequence>
<protein>
    <submittedName>
        <fullName evidence="1">HEAT repeat protein</fullName>
    </submittedName>
</protein>
<evidence type="ECO:0000313" key="1">
    <source>
        <dbReference type="EMBL" id="PWJ45071.1"/>
    </source>
</evidence>
<dbReference type="SUPFAM" id="SSF48371">
    <property type="entry name" value="ARM repeat"/>
    <property type="match status" value="1"/>
</dbReference>
<accession>A0A315ZHR4</accession>
<reference evidence="1 2" key="1">
    <citation type="submission" date="2018-03" db="EMBL/GenBank/DDBJ databases">
        <title>Genomic Encyclopedia of Archaeal and Bacterial Type Strains, Phase II (KMG-II): from individual species to whole genera.</title>
        <authorList>
            <person name="Goeker M."/>
        </authorList>
    </citation>
    <scope>NUCLEOTIDE SEQUENCE [LARGE SCALE GENOMIC DNA]</scope>
    <source>
        <strain evidence="1 2">DSM 28229</strain>
    </source>
</reference>